<dbReference type="EMBL" id="OZ023702">
    <property type="protein sequence ID" value="CAK9858161.1"/>
    <property type="molecule type" value="Genomic_DNA"/>
</dbReference>
<feature type="compositionally biased region" description="Polar residues" evidence="2">
    <location>
        <begin position="770"/>
        <end position="782"/>
    </location>
</feature>
<feature type="compositionally biased region" description="Polar residues" evidence="2">
    <location>
        <begin position="412"/>
        <end position="422"/>
    </location>
</feature>
<feature type="region of interest" description="Disordered" evidence="2">
    <location>
        <begin position="519"/>
        <end position="559"/>
    </location>
</feature>
<organism evidence="3 4">
    <name type="scientific">Sphagnum jensenii</name>
    <dbReference type="NCBI Taxonomy" id="128206"/>
    <lineage>
        <taxon>Eukaryota</taxon>
        <taxon>Viridiplantae</taxon>
        <taxon>Streptophyta</taxon>
        <taxon>Embryophyta</taxon>
        <taxon>Bryophyta</taxon>
        <taxon>Sphagnophytina</taxon>
        <taxon>Sphagnopsida</taxon>
        <taxon>Sphagnales</taxon>
        <taxon>Sphagnaceae</taxon>
        <taxon>Sphagnum</taxon>
    </lineage>
</organism>
<feature type="region of interest" description="Disordered" evidence="2">
    <location>
        <begin position="932"/>
        <end position="955"/>
    </location>
</feature>
<protein>
    <submittedName>
        <fullName evidence="3">Uncharacterized protein</fullName>
    </submittedName>
</protein>
<gene>
    <name evidence="3" type="ORF">CSSPJE1EN2_LOCUS1156</name>
</gene>
<feature type="region of interest" description="Disordered" evidence="2">
    <location>
        <begin position="895"/>
        <end position="914"/>
    </location>
</feature>
<dbReference type="SUPFAM" id="SSF57997">
    <property type="entry name" value="Tropomyosin"/>
    <property type="match status" value="1"/>
</dbReference>
<evidence type="ECO:0000313" key="3">
    <source>
        <dbReference type="EMBL" id="CAK9858161.1"/>
    </source>
</evidence>
<feature type="region of interest" description="Disordered" evidence="2">
    <location>
        <begin position="1013"/>
        <end position="1045"/>
    </location>
</feature>
<feature type="compositionally biased region" description="Low complexity" evidence="2">
    <location>
        <begin position="523"/>
        <end position="549"/>
    </location>
</feature>
<feature type="compositionally biased region" description="Polar residues" evidence="2">
    <location>
        <begin position="370"/>
        <end position="381"/>
    </location>
</feature>
<dbReference type="Proteomes" id="UP001497522">
    <property type="component" value="Chromosome 1"/>
</dbReference>
<name>A0ABP1A6M6_9BRYO</name>
<feature type="region of interest" description="Disordered" evidence="2">
    <location>
        <begin position="1135"/>
        <end position="1165"/>
    </location>
</feature>
<sequence length="1288" mass="140743">MSPRGHFSVFMPKTKDDRQFINVPIKVRTEILILPGETGNEMFLDLPVKAQAEKLQCQFISEPGVAAGLVTVPIKLQAEIFLSPSTRTGSLCTPFTKEGLQMTTVSFESANSFKRRVTKMGRKGALDADADLAPLLQECSTEVPHVAKLELEQKKGKISELTKQVGAYGLQVRDLKKRLHRVQKVLLEERLSRTATEQRADVAERNSKGLESRLKNAEQRVKVANHIIETTKNRTRDLGVVCSYQAVKVKELANMINLFLKKLGEYCTKNKLLRKIQINPDHFSAHPEFVNLPVCSVANKLQPSISLQHESQKVHDNVVEYAELTDPQSGRRVCHLVTEKSPQAKKAIKQKQQVQVTKDVQDSLSEDTEMTNLPTESISESSTERYLVIKKGIERRQQHTRHVANLEDIEMTDSQSATSTSDLPEKKAPHLKKASKRREHPQGTNKSSSNEATCSSQPLSLVKVTQESERTTARLPLEIGMGKGSLISGSENKEPMTTVITAKTSHLVASLPLTSIVSQPLESRSPSSPQCKSPSKSPSPSSISKTASSQGDHAAACPTRAGSDKAFAAANSSAETVSLKDSNSCKLNSIYVSPQNLSSEPSKLEKGCSPRSFASEASFLSRLLPMKKIIDDSMMFPFPASNGLPTSMSIITQDLGCMPDMMVHQSRVIDVAQESWDPCQSDDCSQLPVGKALQFEQEAQFFPTLEKERLYPRDPRPCPAQDKAGVQGLNHEGASTTATQKDEEGDGLSHSQGEIAAGLWPADFMQQTEGKIDSQRSGSVSPQGKDPEFQTPKIRVPSPSSSVDDCCKDHELEEEASAVIFPLSDDVLSLRIGDEEEEQHSHYHREFLACETNGEEVKIMAAVAAAQHARCPHGCETQNSSVPSPIYSDLLHAKCGPSPPQTGGRGSPVANSVDVPPEKSCKSCAAIQVSGGSTPGGRGVVGGGGASQQQQQQQRGATTGWRRFFTKSEACQTNNNHNNTSSTPRPSFATTAVIMRGVEVAEVAPVPRIRGGGGLAEFKTKSRSTTSVVHAAAAGSSPPPPPPPPPQLKLRLNTVQETFVQEDEEKSVIEKRAEELSKSCIYQARKLEEVSQQLQQFPARLDEQLKRWAALEAKRKYDEKVQALAAQDSICNYGEEDESEIKSPPPDAAANPLKPSTTPTRPPSSKIVVQNMADTTTPPRSITRGKKITSAVAENNNIVAVDQLKVVRMMKAIADVKVTFLRMRLKKLEESLRNRSTTAESSQQPPYKHEVEVWRVGSKLLVQTISLCFAISRLPSFVATFTSASFPT</sequence>
<evidence type="ECO:0000256" key="2">
    <source>
        <dbReference type="SAM" id="MobiDB-lite"/>
    </source>
</evidence>
<feature type="compositionally biased region" description="Low complexity" evidence="2">
    <location>
        <begin position="1155"/>
        <end position="1165"/>
    </location>
</feature>
<evidence type="ECO:0000313" key="4">
    <source>
        <dbReference type="Proteomes" id="UP001497522"/>
    </source>
</evidence>
<feature type="region of interest" description="Disordered" evidence="2">
    <location>
        <begin position="770"/>
        <end position="806"/>
    </location>
</feature>
<feature type="compositionally biased region" description="Gly residues" evidence="2">
    <location>
        <begin position="933"/>
        <end position="946"/>
    </location>
</feature>
<feature type="compositionally biased region" description="Basic and acidic residues" evidence="2">
    <location>
        <begin position="705"/>
        <end position="716"/>
    </location>
</feature>
<keyword evidence="1" id="KW-0175">Coiled coil</keyword>
<feature type="compositionally biased region" description="Polar residues" evidence="2">
    <location>
        <begin position="442"/>
        <end position="465"/>
    </location>
</feature>
<reference evidence="3 4" key="1">
    <citation type="submission" date="2024-03" db="EMBL/GenBank/DDBJ databases">
        <authorList>
            <consortium name="ELIXIR-Norway"/>
            <consortium name="Elixir Norway"/>
        </authorList>
    </citation>
    <scope>NUCLEOTIDE SEQUENCE [LARGE SCALE GENOMIC DNA]</scope>
</reference>
<feature type="compositionally biased region" description="Basic residues" evidence="2">
    <location>
        <begin position="429"/>
        <end position="439"/>
    </location>
</feature>
<feature type="region of interest" description="Disordered" evidence="2">
    <location>
        <begin position="396"/>
        <end position="477"/>
    </location>
</feature>
<evidence type="ECO:0000256" key="1">
    <source>
        <dbReference type="SAM" id="Coils"/>
    </source>
</evidence>
<keyword evidence="4" id="KW-1185">Reference proteome</keyword>
<feature type="coiled-coil region" evidence="1">
    <location>
        <begin position="193"/>
        <end position="234"/>
    </location>
</feature>
<feature type="region of interest" description="Disordered" evidence="2">
    <location>
        <begin position="348"/>
        <end position="382"/>
    </location>
</feature>
<accession>A0ABP1A6M6</accession>
<feature type="region of interest" description="Disordered" evidence="2">
    <location>
        <begin position="705"/>
        <end position="751"/>
    </location>
</feature>
<proteinExistence type="predicted"/>